<reference evidence="1" key="2">
    <citation type="journal article" date="2015" name="Fish Shellfish Immunol.">
        <title>Early steps in the European eel (Anguilla anguilla)-Vibrio vulnificus interaction in the gills: Role of the RtxA13 toxin.</title>
        <authorList>
            <person name="Callol A."/>
            <person name="Pajuelo D."/>
            <person name="Ebbesson L."/>
            <person name="Teles M."/>
            <person name="MacKenzie S."/>
            <person name="Amaro C."/>
        </authorList>
    </citation>
    <scope>NUCLEOTIDE SEQUENCE</scope>
</reference>
<protein>
    <submittedName>
        <fullName evidence="1">Uncharacterized protein</fullName>
    </submittedName>
</protein>
<sequence>MDNSFSVLGTIGSLFHYWGPVLTSMTVYRGGDSLVEWWNCPVG</sequence>
<reference evidence="1" key="1">
    <citation type="submission" date="2014-11" db="EMBL/GenBank/DDBJ databases">
        <authorList>
            <person name="Amaro Gonzalez C."/>
        </authorList>
    </citation>
    <scope>NUCLEOTIDE SEQUENCE</scope>
</reference>
<proteinExistence type="predicted"/>
<name>A0A0E9RWL9_ANGAN</name>
<accession>A0A0E9RWL9</accession>
<dbReference type="AlphaFoldDB" id="A0A0E9RWL9"/>
<organism evidence="1">
    <name type="scientific">Anguilla anguilla</name>
    <name type="common">European freshwater eel</name>
    <name type="synonym">Muraena anguilla</name>
    <dbReference type="NCBI Taxonomy" id="7936"/>
    <lineage>
        <taxon>Eukaryota</taxon>
        <taxon>Metazoa</taxon>
        <taxon>Chordata</taxon>
        <taxon>Craniata</taxon>
        <taxon>Vertebrata</taxon>
        <taxon>Euteleostomi</taxon>
        <taxon>Actinopterygii</taxon>
        <taxon>Neopterygii</taxon>
        <taxon>Teleostei</taxon>
        <taxon>Anguilliformes</taxon>
        <taxon>Anguillidae</taxon>
        <taxon>Anguilla</taxon>
    </lineage>
</organism>
<evidence type="ECO:0000313" key="1">
    <source>
        <dbReference type="EMBL" id="JAH32780.1"/>
    </source>
</evidence>
<dbReference type="EMBL" id="GBXM01075797">
    <property type="protein sequence ID" value="JAH32780.1"/>
    <property type="molecule type" value="Transcribed_RNA"/>
</dbReference>